<evidence type="ECO:0000256" key="2">
    <source>
        <dbReference type="ARBA" id="ARBA00023125"/>
    </source>
</evidence>
<keyword evidence="7" id="KW-1185">Reference proteome</keyword>
<evidence type="ECO:0000256" key="1">
    <source>
        <dbReference type="ARBA" id="ARBA00023015"/>
    </source>
</evidence>
<keyword evidence="2" id="KW-0238">DNA-binding</keyword>
<evidence type="ECO:0000259" key="5">
    <source>
        <dbReference type="PROSITE" id="PS50043"/>
    </source>
</evidence>
<evidence type="ECO:0000256" key="4">
    <source>
        <dbReference type="SAM" id="MobiDB-lite"/>
    </source>
</evidence>
<comment type="caution">
    <text evidence="6">The sequence shown here is derived from an EMBL/GenBank/DDBJ whole genome shotgun (WGS) entry which is preliminary data.</text>
</comment>
<reference evidence="7" key="1">
    <citation type="journal article" date="2019" name="Int. J. Syst. Evol. Microbiol.">
        <title>The Global Catalogue of Microorganisms (GCM) 10K type strain sequencing project: providing services to taxonomists for standard genome sequencing and annotation.</title>
        <authorList>
            <consortium name="The Broad Institute Genomics Platform"/>
            <consortium name="The Broad Institute Genome Sequencing Center for Infectious Disease"/>
            <person name="Wu L."/>
            <person name="Ma J."/>
        </authorList>
    </citation>
    <scope>NUCLEOTIDE SEQUENCE [LARGE SCALE GENOMIC DNA]</scope>
    <source>
        <strain evidence="7">CCUG 63369</strain>
    </source>
</reference>
<accession>A0ABW3BCL0</accession>
<gene>
    <name evidence="6" type="ORF">ACFQZU_06120</name>
</gene>
<evidence type="ECO:0000313" key="6">
    <source>
        <dbReference type="EMBL" id="MFD0800892.1"/>
    </source>
</evidence>
<evidence type="ECO:0000256" key="3">
    <source>
        <dbReference type="ARBA" id="ARBA00023163"/>
    </source>
</evidence>
<organism evidence="6 7">
    <name type="scientific">Streptomonospora algeriensis</name>
    <dbReference type="NCBI Taxonomy" id="995084"/>
    <lineage>
        <taxon>Bacteria</taxon>
        <taxon>Bacillati</taxon>
        <taxon>Actinomycetota</taxon>
        <taxon>Actinomycetes</taxon>
        <taxon>Streptosporangiales</taxon>
        <taxon>Nocardiopsidaceae</taxon>
        <taxon>Streptomonospora</taxon>
    </lineage>
</organism>
<dbReference type="PANTHER" id="PTHR44688">
    <property type="entry name" value="DNA-BINDING TRANSCRIPTIONAL ACTIVATOR DEVR_DOSR"/>
    <property type="match status" value="1"/>
</dbReference>
<proteinExistence type="predicted"/>
<dbReference type="Pfam" id="PF00196">
    <property type="entry name" value="GerE"/>
    <property type="match status" value="1"/>
</dbReference>
<dbReference type="Gene3D" id="1.10.10.10">
    <property type="entry name" value="Winged helix-like DNA-binding domain superfamily/Winged helix DNA-binding domain"/>
    <property type="match status" value="1"/>
</dbReference>
<keyword evidence="1" id="KW-0805">Transcription regulation</keyword>
<dbReference type="InterPro" id="IPR000792">
    <property type="entry name" value="Tscrpt_reg_LuxR_C"/>
</dbReference>
<name>A0ABW3BCL0_9ACTN</name>
<dbReference type="InterPro" id="IPR016032">
    <property type="entry name" value="Sig_transdc_resp-reg_C-effctor"/>
</dbReference>
<feature type="region of interest" description="Disordered" evidence="4">
    <location>
        <begin position="1"/>
        <end position="25"/>
    </location>
</feature>
<keyword evidence="3" id="KW-0804">Transcription</keyword>
<dbReference type="PANTHER" id="PTHR44688:SF16">
    <property type="entry name" value="DNA-BINDING TRANSCRIPTIONAL ACTIVATOR DEVR_DOSR"/>
    <property type="match status" value="1"/>
</dbReference>
<protein>
    <submittedName>
        <fullName evidence="6">Helix-turn-helix transcriptional regulator</fullName>
    </submittedName>
</protein>
<dbReference type="CDD" id="cd06170">
    <property type="entry name" value="LuxR_C_like"/>
    <property type="match status" value="1"/>
</dbReference>
<dbReference type="PRINTS" id="PR00038">
    <property type="entry name" value="HTHLUXR"/>
</dbReference>
<dbReference type="Proteomes" id="UP001596956">
    <property type="component" value="Unassembled WGS sequence"/>
</dbReference>
<dbReference type="InterPro" id="IPR036388">
    <property type="entry name" value="WH-like_DNA-bd_sf"/>
</dbReference>
<dbReference type="PROSITE" id="PS50043">
    <property type="entry name" value="HTH_LUXR_2"/>
    <property type="match status" value="1"/>
</dbReference>
<dbReference type="SMART" id="SM00421">
    <property type="entry name" value="HTH_LUXR"/>
    <property type="match status" value="1"/>
</dbReference>
<feature type="non-terminal residue" evidence="6">
    <location>
        <position position="1"/>
    </location>
</feature>
<dbReference type="SUPFAM" id="SSF46894">
    <property type="entry name" value="C-terminal effector domain of the bipartite response regulators"/>
    <property type="match status" value="1"/>
</dbReference>
<dbReference type="EMBL" id="JBHTHR010000113">
    <property type="protein sequence ID" value="MFD0800892.1"/>
    <property type="molecule type" value="Genomic_DNA"/>
</dbReference>
<feature type="domain" description="HTH luxR-type" evidence="5">
    <location>
        <begin position="18"/>
        <end position="80"/>
    </location>
</feature>
<sequence>ELRAIGDPEPAAEQQARADPGDHGLTAQQHQIALLVAEGATNREVAAHMFISPRTVEHHLRGIFRKLNLRSRVDLARMFR</sequence>
<evidence type="ECO:0000313" key="7">
    <source>
        <dbReference type="Proteomes" id="UP001596956"/>
    </source>
</evidence>